<accession>A0AAV8E7H5</accession>
<evidence type="ECO:0000256" key="1">
    <source>
        <dbReference type="SAM" id="MobiDB-lite"/>
    </source>
</evidence>
<evidence type="ECO:0000313" key="3">
    <source>
        <dbReference type="EMBL" id="KAJ4777410.1"/>
    </source>
</evidence>
<feature type="transmembrane region" description="Helical" evidence="2">
    <location>
        <begin position="39"/>
        <end position="55"/>
    </location>
</feature>
<feature type="compositionally biased region" description="Basic and acidic residues" evidence="1">
    <location>
        <begin position="187"/>
        <end position="206"/>
    </location>
</feature>
<keyword evidence="2" id="KW-0812">Transmembrane</keyword>
<keyword evidence="2" id="KW-0472">Membrane</keyword>
<comment type="caution">
    <text evidence="3">The sequence shown here is derived from an EMBL/GenBank/DDBJ whole genome shotgun (WGS) entry which is preliminary data.</text>
</comment>
<dbReference type="AlphaFoldDB" id="A0AAV8E7H5"/>
<feature type="region of interest" description="Disordered" evidence="1">
    <location>
        <begin position="185"/>
        <end position="218"/>
    </location>
</feature>
<keyword evidence="2" id="KW-1133">Transmembrane helix</keyword>
<sequence length="284" mass="32254">MPPPTEETVMSKAKTALIYFSIAVAVLLLLHTVKNSSTIILWIAATIMIAVLIFHNRHNPDRGAPHAPLFSFPSFSPQPRYEPFVENNFDLPEPAVSPPAGVTQHLEPDMLYDNISTDVVASERGEPSERTSTVFQEQEISCLADDQANDDQGSDDTLDQTWNSIIARGNAKPFVRSSSSVAYFERSNQREDNPKPEMRRSATEKRREKKKAAEGLSYDPLEKKAQGWRKREALGISSEELSHLSEMFINKQRNDHRIERQESDQRRVAERLRFNNYRNAVTAN</sequence>
<evidence type="ECO:0000256" key="2">
    <source>
        <dbReference type="SAM" id="Phobius"/>
    </source>
</evidence>
<evidence type="ECO:0000313" key="4">
    <source>
        <dbReference type="Proteomes" id="UP001140206"/>
    </source>
</evidence>
<protein>
    <submittedName>
        <fullName evidence="3">Uncharacterized protein</fullName>
    </submittedName>
</protein>
<reference evidence="3" key="1">
    <citation type="submission" date="2022-08" db="EMBL/GenBank/DDBJ databases">
        <authorList>
            <person name="Marques A."/>
        </authorList>
    </citation>
    <scope>NUCLEOTIDE SEQUENCE</scope>
    <source>
        <strain evidence="3">RhyPub2mFocal</strain>
        <tissue evidence="3">Leaves</tissue>
    </source>
</reference>
<gene>
    <name evidence="3" type="ORF">LUZ62_061667</name>
</gene>
<dbReference type="Proteomes" id="UP001140206">
    <property type="component" value="Chromosome 3"/>
</dbReference>
<name>A0AAV8E7H5_9POAL</name>
<feature type="transmembrane region" description="Helical" evidence="2">
    <location>
        <begin position="16"/>
        <end position="33"/>
    </location>
</feature>
<dbReference type="EMBL" id="JAMFTS010000003">
    <property type="protein sequence ID" value="KAJ4777410.1"/>
    <property type="molecule type" value="Genomic_DNA"/>
</dbReference>
<organism evidence="3 4">
    <name type="scientific">Rhynchospora pubera</name>
    <dbReference type="NCBI Taxonomy" id="906938"/>
    <lineage>
        <taxon>Eukaryota</taxon>
        <taxon>Viridiplantae</taxon>
        <taxon>Streptophyta</taxon>
        <taxon>Embryophyta</taxon>
        <taxon>Tracheophyta</taxon>
        <taxon>Spermatophyta</taxon>
        <taxon>Magnoliopsida</taxon>
        <taxon>Liliopsida</taxon>
        <taxon>Poales</taxon>
        <taxon>Cyperaceae</taxon>
        <taxon>Cyperoideae</taxon>
        <taxon>Rhynchosporeae</taxon>
        <taxon>Rhynchospora</taxon>
    </lineage>
</organism>
<keyword evidence="4" id="KW-1185">Reference proteome</keyword>
<proteinExistence type="predicted"/>